<evidence type="ECO:0000313" key="8">
    <source>
        <dbReference type="EMBL" id="SDW84115.1"/>
    </source>
</evidence>
<evidence type="ECO:0000256" key="6">
    <source>
        <dbReference type="ARBA" id="ARBA00023136"/>
    </source>
</evidence>
<dbReference type="OrthoDB" id="21094at2"/>
<dbReference type="InterPro" id="IPR002771">
    <property type="entry name" value="Multi_antbiot-R_MarC"/>
</dbReference>
<dbReference type="RefSeq" id="WP_091812518.1">
    <property type="nucleotide sequence ID" value="NZ_FNNE01000004.1"/>
</dbReference>
<dbReference type="STRING" id="488533.SAMN04487960_104280"/>
<gene>
    <name evidence="8" type="ORF">SAMN04487960_104280</name>
</gene>
<dbReference type="Pfam" id="PF01914">
    <property type="entry name" value="MarC"/>
    <property type="match status" value="1"/>
</dbReference>
<dbReference type="NCBIfam" id="TIGR00427">
    <property type="entry name" value="NAAT family transporter"/>
    <property type="match status" value="1"/>
</dbReference>
<evidence type="ECO:0000256" key="1">
    <source>
        <dbReference type="ARBA" id="ARBA00004651"/>
    </source>
</evidence>
<name>A0A1H2WU67_9GAMM</name>
<evidence type="ECO:0000313" key="9">
    <source>
        <dbReference type="Proteomes" id="UP000199675"/>
    </source>
</evidence>
<feature type="transmembrane region" description="Helical" evidence="7">
    <location>
        <begin position="148"/>
        <end position="168"/>
    </location>
</feature>
<protein>
    <recommendedName>
        <fullName evidence="7">UPF0056 membrane protein</fullName>
    </recommendedName>
</protein>
<feature type="transmembrane region" description="Helical" evidence="7">
    <location>
        <begin position="180"/>
        <end position="204"/>
    </location>
</feature>
<feature type="transmembrane region" description="Helical" evidence="7">
    <location>
        <begin position="114"/>
        <end position="136"/>
    </location>
</feature>
<proteinExistence type="inferred from homology"/>
<accession>A0A1H2WU67</accession>
<keyword evidence="5 7" id="KW-1133">Transmembrane helix</keyword>
<keyword evidence="4 7" id="KW-0812">Transmembrane</keyword>
<evidence type="ECO:0000256" key="7">
    <source>
        <dbReference type="RuleBase" id="RU362048"/>
    </source>
</evidence>
<organism evidence="8 9">
    <name type="scientific">Marinobacter mobilis</name>
    <dbReference type="NCBI Taxonomy" id="488533"/>
    <lineage>
        <taxon>Bacteria</taxon>
        <taxon>Pseudomonadati</taxon>
        <taxon>Pseudomonadota</taxon>
        <taxon>Gammaproteobacteria</taxon>
        <taxon>Pseudomonadales</taxon>
        <taxon>Marinobacteraceae</taxon>
        <taxon>Marinobacter</taxon>
    </lineage>
</organism>
<keyword evidence="9" id="KW-1185">Reference proteome</keyword>
<sequence>MMSEFLPTYLSSAVRFLFLLAPFFVVTMFLALTRGQPASEKNSIIRRASFSALVLGLVLFFAGPLLFEAIGITLNSFRIGAGSLLFLTAISLVNSGTRNHATCLPQEDRDDIAVVPMAIPVIIGPATIGAILVYGAELKSVPEIAGGVLGMITALLVLTVLLFLSGYLERALGKTGLNILSKVSGLILSAMAAEIVLTGISGFIQAAGLASTFPA</sequence>
<keyword evidence="3" id="KW-1003">Cell membrane</keyword>
<feature type="transmembrane region" description="Helical" evidence="7">
    <location>
        <begin position="12"/>
        <end position="32"/>
    </location>
</feature>
<dbReference type="EMBL" id="FNNE01000004">
    <property type="protein sequence ID" value="SDW84115.1"/>
    <property type="molecule type" value="Genomic_DNA"/>
</dbReference>
<evidence type="ECO:0000256" key="3">
    <source>
        <dbReference type="ARBA" id="ARBA00022475"/>
    </source>
</evidence>
<dbReference type="PANTHER" id="PTHR33508:SF1">
    <property type="entry name" value="UPF0056 MEMBRANE PROTEIN YHCE"/>
    <property type="match status" value="1"/>
</dbReference>
<evidence type="ECO:0000256" key="5">
    <source>
        <dbReference type="ARBA" id="ARBA00022989"/>
    </source>
</evidence>
<comment type="subcellular location">
    <subcellularLocation>
        <location evidence="1 7">Cell membrane</location>
        <topology evidence="1 7">Multi-pass membrane protein</topology>
    </subcellularLocation>
</comment>
<feature type="transmembrane region" description="Helical" evidence="7">
    <location>
        <begin position="72"/>
        <end position="93"/>
    </location>
</feature>
<dbReference type="Proteomes" id="UP000199675">
    <property type="component" value="Unassembled WGS sequence"/>
</dbReference>
<keyword evidence="6 7" id="KW-0472">Membrane</keyword>
<reference evidence="8 9" key="1">
    <citation type="submission" date="2016-10" db="EMBL/GenBank/DDBJ databases">
        <authorList>
            <person name="de Groot N.N."/>
        </authorList>
    </citation>
    <scope>NUCLEOTIDE SEQUENCE [LARGE SCALE GENOMIC DNA]</scope>
    <source>
        <strain evidence="8 9">CGMCC 1.7059</strain>
    </source>
</reference>
<dbReference type="PANTHER" id="PTHR33508">
    <property type="entry name" value="UPF0056 MEMBRANE PROTEIN YHCE"/>
    <property type="match status" value="1"/>
</dbReference>
<evidence type="ECO:0000256" key="4">
    <source>
        <dbReference type="ARBA" id="ARBA00022692"/>
    </source>
</evidence>
<evidence type="ECO:0000256" key="2">
    <source>
        <dbReference type="ARBA" id="ARBA00009784"/>
    </source>
</evidence>
<dbReference type="AlphaFoldDB" id="A0A1H2WU67"/>
<dbReference type="GO" id="GO:0005886">
    <property type="term" value="C:plasma membrane"/>
    <property type="evidence" value="ECO:0007669"/>
    <property type="project" value="UniProtKB-SubCell"/>
</dbReference>
<feature type="transmembrane region" description="Helical" evidence="7">
    <location>
        <begin position="44"/>
        <end position="66"/>
    </location>
</feature>
<comment type="similarity">
    <text evidence="2 7">Belongs to the UPF0056 (MarC) family.</text>
</comment>